<evidence type="ECO:0000313" key="3">
    <source>
        <dbReference type="EMBL" id="MBD2866510.1"/>
    </source>
</evidence>
<dbReference type="InterPro" id="IPR013762">
    <property type="entry name" value="Integrase-like_cat_sf"/>
</dbReference>
<dbReference type="InterPro" id="IPR011010">
    <property type="entry name" value="DNA_brk_join_enz"/>
</dbReference>
<keyword evidence="1" id="KW-0233">DNA recombination</keyword>
<reference evidence="3" key="1">
    <citation type="submission" date="2020-09" db="EMBL/GenBank/DDBJ databases">
        <title>A novel bacterium of genus Paenibacillus, isolated from South China Sea.</title>
        <authorList>
            <person name="Huang H."/>
            <person name="Mo K."/>
            <person name="Hu Y."/>
        </authorList>
    </citation>
    <scope>NUCLEOTIDE SEQUENCE</scope>
    <source>
        <strain evidence="3">IB182363</strain>
    </source>
</reference>
<keyword evidence="4" id="KW-1185">Reference proteome</keyword>
<dbReference type="GO" id="GO:0003677">
    <property type="term" value="F:DNA binding"/>
    <property type="evidence" value="ECO:0007669"/>
    <property type="project" value="InterPro"/>
</dbReference>
<dbReference type="PROSITE" id="PS51898">
    <property type="entry name" value="TYR_RECOMBINASE"/>
    <property type="match status" value="1"/>
</dbReference>
<dbReference type="InterPro" id="IPR050090">
    <property type="entry name" value="Tyrosine_recombinase_XerCD"/>
</dbReference>
<comment type="caution">
    <text evidence="3">The sequence shown here is derived from an EMBL/GenBank/DDBJ whole genome shotgun (WGS) entry which is preliminary data.</text>
</comment>
<dbReference type="RefSeq" id="WP_190932126.1">
    <property type="nucleotide sequence ID" value="NZ_JACXJA010000061.1"/>
</dbReference>
<dbReference type="EMBL" id="JACXJA010000061">
    <property type="protein sequence ID" value="MBD2866510.1"/>
    <property type="molecule type" value="Genomic_DNA"/>
</dbReference>
<proteinExistence type="predicted"/>
<dbReference type="Proteomes" id="UP000639396">
    <property type="component" value="Unassembled WGS sequence"/>
</dbReference>
<evidence type="ECO:0000256" key="1">
    <source>
        <dbReference type="ARBA" id="ARBA00023172"/>
    </source>
</evidence>
<sequence>MQVVQPIKDVEKIKEIQTILKKQSDRDWLLFTIGISSGLHLTDILKLKVSDVQDKTVVSLREERTGKMKSFKLTDELIHALREYNKSMDSNDYLFRSQRTGQPIKRIRVYRILNEAAKQAGLEDVGTHTMRKTYGYHVYLKTNDVMRLKELFNHSAPSVTLKYIGLV</sequence>
<dbReference type="PANTHER" id="PTHR30349:SF82">
    <property type="entry name" value="INTEGRASE_RECOMBINASE YOEC-RELATED"/>
    <property type="match status" value="1"/>
</dbReference>
<dbReference type="GO" id="GO:0006310">
    <property type="term" value="P:DNA recombination"/>
    <property type="evidence" value="ECO:0007669"/>
    <property type="project" value="UniProtKB-KW"/>
</dbReference>
<gene>
    <name evidence="3" type="ORF">IDH45_31520</name>
</gene>
<evidence type="ECO:0000259" key="2">
    <source>
        <dbReference type="PROSITE" id="PS51898"/>
    </source>
</evidence>
<organism evidence="3 4">
    <name type="scientific">Paenibacillus oceani</name>
    <dbReference type="NCBI Taxonomy" id="2772510"/>
    <lineage>
        <taxon>Bacteria</taxon>
        <taxon>Bacillati</taxon>
        <taxon>Bacillota</taxon>
        <taxon>Bacilli</taxon>
        <taxon>Bacillales</taxon>
        <taxon>Paenibacillaceae</taxon>
        <taxon>Paenibacillus</taxon>
    </lineage>
</organism>
<dbReference type="PANTHER" id="PTHR30349">
    <property type="entry name" value="PHAGE INTEGRASE-RELATED"/>
    <property type="match status" value="1"/>
</dbReference>
<protein>
    <submittedName>
        <fullName evidence="3">Tyrosine-type recombinase/integrase</fullName>
    </submittedName>
</protein>
<dbReference type="SUPFAM" id="SSF56349">
    <property type="entry name" value="DNA breaking-rejoining enzymes"/>
    <property type="match status" value="1"/>
</dbReference>
<dbReference type="Gene3D" id="1.10.443.10">
    <property type="entry name" value="Intergrase catalytic core"/>
    <property type="match status" value="1"/>
</dbReference>
<dbReference type="Pfam" id="PF00589">
    <property type="entry name" value="Phage_integrase"/>
    <property type="match status" value="1"/>
</dbReference>
<name>A0A927H352_9BACL</name>
<dbReference type="AlphaFoldDB" id="A0A927H352"/>
<dbReference type="InterPro" id="IPR002104">
    <property type="entry name" value="Integrase_catalytic"/>
</dbReference>
<feature type="domain" description="Tyr recombinase" evidence="2">
    <location>
        <begin position="5"/>
        <end position="167"/>
    </location>
</feature>
<accession>A0A927H352</accession>
<dbReference type="GO" id="GO:0015074">
    <property type="term" value="P:DNA integration"/>
    <property type="evidence" value="ECO:0007669"/>
    <property type="project" value="InterPro"/>
</dbReference>
<evidence type="ECO:0000313" key="4">
    <source>
        <dbReference type="Proteomes" id="UP000639396"/>
    </source>
</evidence>